<dbReference type="PANTHER" id="PTHR30561">
    <property type="entry name" value="SMR FAMILY PROTON-DEPENDENT DRUG EFFLUX TRANSPORTER SUGE"/>
    <property type="match status" value="1"/>
</dbReference>
<proteinExistence type="inferred from homology"/>
<dbReference type="RefSeq" id="WP_317624428.1">
    <property type="nucleotide sequence ID" value="NZ_JANFFA010000001.1"/>
</dbReference>
<protein>
    <submittedName>
        <fullName evidence="10">Multidrug efflux SMR transporter</fullName>
    </submittedName>
</protein>
<dbReference type="Proteomes" id="UP001227162">
    <property type="component" value="Unassembled WGS sequence"/>
</dbReference>
<evidence type="ECO:0000256" key="3">
    <source>
        <dbReference type="ARBA" id="ARBA00022475"/>
    </source>
</evidence>
<evidence type="ECO:0000256" key="7">
    <source>
        <dbReference type="ARBA" id="ARBA00038032"/>
    </source>
</evidence>
<evidence type="ECO:0000256" key="6">
    <source>
        <dbReference type="ARBA" id="ARBA00023136"/>
    </source>
</evidence>
<dbReference type="InterPro" id="IPR000390">
    <property type="entry name" value="Small_drug/metabolite_transptr"/>
</dbReference>
<evidence type="ECO:0000256" key="4">
    <source>
        <dbReference type="ARBA" id="ARBA00022692"/>
    </source>
</evidence>
<organism evidence="10 11">
    <name type="scientific">Rhodalgimonas zhirmunskyi</name>
    <dbReference type="NCBI Taxonomy" id="2964767"/>
    <lineage>
        <taxon>Bacteria</taxon>
        <taxon>Pseudomonadati</taxon>
        <taxon>Pseudomonadota</taxon>
        <taxon>Alphaproteobacteria</taxon>
        <taxon>Rhodobacterales</taxon>
        <taxon>Roseobacteraceae</taxon>
        <taxon>Rhodalgimonas</taxon>
    </lineage>
</organism>
<comment type="similarity">
    <text evidence="7 8">Belongs to the drug/metabolite transporter (DMT) superfamily. Small multidrug resistance (SMR) (TC 2.A.7.1) family.</text>
</comment>
<keyword evidence="5 9" id="KW-1133">Transmembrane helix</keyword>
<evidence type="ECO:0000256" key="5">
    <source>
        <dbReference type="ARBA" id="ARBA00022989"/>
    </source>
</evidence>
<comment type="subcellular location">
    <subcellularLocation>
        <location evidence="1 8">Cell membrane</location>
        <topology evidence="1 8">Multi-pass membrane protein</topology>
    </subcellularLocation>
</comment>
<dbReference type="GO" id="GO:1990961">
    <property type="term" value="P:xenobiotic detoxification by transmembrane export across the plasma membrane"/>
    <property type="evidence" value="ECO:0007669"/>
    <property type="project" value="UniProtKB-ARBA"/>
</dbReference>
<accession>A0AAJ1U408</accession>
<feature type="transmembrane region" description="Helical" evidence="9">
    <location>
        <begin position="57"/>
        <end position="78"/>
    </location>
</feature>
<evidence type="ECO:0000256" key="8">
    <source>
        <dbReference type="RuleBase" id="RU003942"/>
    </source>
</evidence>
<evidence type="ECO:0000256" key="9">
    <source>
        <dbReference type="SAM" id="Phobius"/>
    </source>
</evidence>
<evidence type="ECO:0000313" key="11">
    <source>
        <dbReference type="Proteomes" id="UP001227162"/>
    </source>
</evidence>
<dbReference type="FunFam" id="1.10.3730.20:FF:000001">
    <property type="entry name" value="Quaternary ammonium compound resistance transporter SugE"/>
    <property type="match status" value="1"/>
</dbReference>
<comment type="caution">
    <text evidence="10">The sequence shown here is derived from an EMBL/GenBank/DDBJ whole genome shotgun (WGS) entry which is preliminary data.</text>
</comment>
<dbReference type="PANTHER" id="PTHR30561:SF1">
    <property type="entry name" value="MULTIDRUG TRANSPORTER EMRE"/>
    <property type="match status" value="1"/>
</dbReference>
<dbReference type="Gene3D" id="1.10.3730.20">
    <property type="match status" value="1"/>
</dbReference>
<evidence type="ECO:0000256" key="1">
    <source>
        <dbReference type="ARBA" id="ARBA00004651"/>
    </source>
</evidence>
<dbReference type="EMBL" id="JANFFA010000001">
    <property type="protein sequence ID" value="MDQ2092810.1"/>
    <property type="molecule type" value="Genomic_DNA"/>
</dbReference>
<keyword evidence="3" id="KW-1003">Cell membrane</keyword>
<dbReference type="AlphaFoldDB" id="A0AAJ1U408"/>
<dbReference type="InterPro" id="IPR045324">
    <property type="entry name" value="Small_multidrug_res"/>
</dbReference>
<sequence>MPYVFLALSILTETIGTTALQMSQQFTKLGPSIVVLVSYGISIFFMSLALKYMPVGLVYAIWSGLGIVLIATIGWFMFGQTLDAAAVLGIVLIIAGLLVIQLFSKTSVH</sequence>
<reference evidence="10" key="2">
    <citation type="submission" date="2023-04" db="EMBL/GenBank/DDBJ databases">
        <title>'Rhodoalgimonas zhirmunskyi' gen. nov., isolated from a red alga.</title>
        <authorList>
            <person name="Nedashkovskaya O.I."/>
            <person name="Otstavnykh N.Y."/>
            <person name="Bystritskaya E.P."/>
            <person name="Balabanova L.A."/>
            <person name="Isaeva M.P."/>
        </authorList>
    </citation>
    <scope>NUCLEOTIDE SEQUENCE</scope>
    <source>
        <strain evidence="10">10Alg 79</strain>
    </source>
</reference>
<keyword evidence="6 9" id="KW-0472">Membrane</keyword>
<name>A0AAJ1U408_9RHOB</name>
<reference evidence="10" key="1">
    <citation type="submission" date="2022-07" db="EMBL/GenBank/DDBJ databases">
        <authorList>
            <person name="Otstavnykh N."/>
            <person name="Isaeva M."/>
            <person name="Bystritskaya E."/>
        </authorList>
    </citation>
    <scope>NUCLEOTIDE SEQUENCE</scope>
    <source>
        <strain evidence="10">10Alg 79</strain>
    </source>
</reference>
<dbReference type="SUPFAM" id="SSF103481">
    <property type="entry name" value="Multidrug resistance efflux transporter EmrE"/>
    <property type="match status" value="1"/>
</dbReference>
<keyword evidence="2" id="KW-0813">Transport</keyword>
<keyword evidence="4 8" id="KW-0812">Transmembrane</keyword>
<dbReference type="Pfam" id="PF00893">
    <property type="entry name" value="Multi_Drug_Res"/>
    <property type="match status" value="1"/>
</dbReference>
<dbReference type="InterPro" id="IPR037185">
    <property type="entry name" value="EmrE-like"/>
</dbReference>
<evidence type="ECO:0000313" key="10">
    <source>
        <dbReference type="EMBL" id="MDQ2092810.1"/>
    </source>
</evidence>
<feature type="transmembrane region" description="Helical" evidence="9">
    <location>
        <begin position="32"/>
        <end position="50"/>
    </location>
</feature>
<keyword evidence="11" id="KW-1185">Reference proteome</keyword>
<dbReference type="GO" id="GO:0005886">
    <property type="term" value="C:plasma membrane"/>
    <property type="evidence" value="ECO:0007669"/>
    <property type="project" value="UniProtKB-SubCell"/>
</dbReference>
<gene>
    <name evidence="10" type="ORF">NOI20_01660</name>
</gene>
<feature type="transmembrane region" description="Helical" evidence="9">
    <location>
        <begin position="84"/>
        <end position="103"/>
    </location>
</feature>
<dbReference type="GO" id="GO:0015297">
    <property type="term" value="F:antiporter activity"/>
    <property type="evidence" value="ECO:0007669"/>
    <property type="project" value="TreeGrafter"/>
</dbReference>
<dbReference type="GO" id="GO:0031460">
    <property type="term" value="P:glycine betaine transport"/>
    <property type="evidence" value="ECO:0007669"/>
    <property type="project" value="TreeGrafter"/>
</dbReference>
<dbReference type="GO" id="GO:0015199">
    <property type="term" value="F:amino-acid betaine transmembrane transporter activity"/>
    <property type="evidence" value="ECO:0007669"/>
    <property type="project" value="TreeGrafter"/>
</dbReference>
<dbReference type="GO" id="GO:0015220">
    <property type="term" value="F:choline transmembrane transporter activity"/>
    <property type="evidence" value="ECO:0007669"/>
    <property type="project" value="TreeGrafter"/>
</dbReference>
<evidence type="ECO:0000256" key="2">
    <source>
        <dbReference type="ARBA" id="ARBA00022448"/>
    </source>
</evidence>